<organism evidence="5 6">
    <name type="scientific">Brevifollis gellanilyticus</name>
    <dbReference type="NCBI Taxonomy" id="748831"/>
    <lineage>
        <taxon>Bacteria</taxon>
        <taxon>Pseudomonadati</taxon>
        <taxon>Verrucomicrobiota</taxon>
        <taxon>Verrucomicrobiia</taxon>
        <taxon>Verrucomicrobiales</taxon>
        <taxon>Verrucomicrobiaceae</taxon>
    </lineage>
</organism>
<dbReference type="RefSeq" id="WP_146848915.1">
    <property type="nucleotide sequence ID" value="NZ_BKAG01000003.1"/>
</dbReference>
<comment type="similarity">
    <text evidence="1">Belongs to the glycosyltransferase 2 family.</text>
</comment>
<evidence type="ECO:0000313" key="5">
    <source>
        <dbReference type="EMBL" id="GEP41457.1"/>
    </source>
</evidence>
<dbReference type="AlphaFoldDB" id="A0A512M3Y8"/>
<reference evidence="5 6" key="1">
    <citation type="submission" date="2019-07" db="EMBL/GenBank/DDBJ databases">
        <title>Whole genome shotgun sequence of Brevifollis gellanilyticus NBRC 108608.</title>
        <authorList>
            <person name="Hosoyama A."/>
            <person name="Uohara A."/>
            <person name="Ohji S."/>
            <person name="Ichikawa N."/>
        </authorList>
    </citation>
    <scope>NUCLEOTIDE SEQUENCE [LARGE SCALE GENOMIC DNA]</scope>
    <source>
        <strain evidence="5 6">NBRC 108608</strain>
    </source>
</reference>
<evidence type="ECO:0000259" key="4">
    <source>
        <dbReference type="Pfam" id="PF00535"/>
    </source>
</evidence>
<dbReference type="InterPro" id="IPR029044">
    <property type="entry name" value="Nucleotide-diphossugar_trans"/>
</dbReference>
<comment type="caution">
    <text evidence="5">The sequence shown here is derived from an EMBL/GenBank/DDBJ whole genome shotgun (WGS) entry which is preliminary data.</text>
</comment>
<evidence type="ECO:0000313" key="6">
    <source>
        <dbReference type="Proteomes" id="UP000321577"/>
    </source>
</evidence>
<keyword evidence="2" id="KW-0328">Glycosyltransferase</keyword>
<keyword evidence="6" id="KW-1185">Reference proteome</keyword>
<proteinExistence type="inferred from homology"/>
<protein>
    <recommendedName>
        <fullName evidence="4">Glycosyltransferase 2-like domain-containing protein</fullName>
    </recommendedName>
</protein>
<evidence type="ECO:0000256" key="3">
    <source>
        <dbReference type="ARBA" id="ARBA00022679"/>
    </source>
</evidence>
<sequence length="316" mass="35842">MSPTVSWIIPILNGMPFLPEALASLEAQTCRDFEVLVWDNGSTDGTVEVLKQWIPNRLPGRVFTGEPLSLGNSLRALAAAATSPVIARMDADDICEPHRLAVQLKYLQEHPEYALVASDRNCIDHTGSPVAARTTYPHKPADILHATLRAPRIVHPTVIMRRDALMQVGNYRDLSTPECAYWSEDYDLWLRFLSHHQAITLEEPLLRYRYNATSLTANETRLNRASTARREAWRTNAALFAGITDESEAMRLWEKQLPSALPMLNRISKHFEKRDGISTARRWRMESFRKAAAGFTRRSDIITRVWLKLASRLPSA</sequence>
<dbReference type="SUPFAM" id="SSF53448">
    <property type="entry name" value="Nucleotide-diphospho-sugar transferases"/>
    <property type="match status" value="1"/>
</dbReference>
<name>A0A512M3Y8_9BACT</name>
<accession>A0A512M3Y8</accession>
<gene>
    <name evidence="5" type="ORF">BGE01nite_07480</name>
</gene>
<dbReference type="Proteomes" id="UP000321577">
    <property type="component" value="Unassembled WGS sequence"/>
</dbReference>
<dbReference type="Pfam" id="PF00535">
    <property type="entry name" value="Glycos_transf_2"/>
    <property type="match status" value="1"/>
</dbReference>
<dbReference type="InterPro" id="IPR050834">
    <property type="entry name" value="Glycosyltransf_2"/>
</dbReference>
<dbReference type="PANTHER" id="PTHR43685:SF5">
    <property type="entry name" value="GLYCOSYLTRANSFERASE EPSE-RELATED"/>
    <property type="match status" value="1"/>
</dbReference>
<keyword evidence="3" id="KW-0808">Transferase</keyword>
<evidence type="ECO:0000256" key="2">
    <source>
        <dbReference type="ARBA" id="ARBA00022676"/>
    </source>
</evidence>
<dbReference type="InterPro" id="IPR001173">
    <property type="entry name" value="Glyco_trans_2-like"/>
</dbReference>
<evidence type="ECO:0000256" key="1">
    <source>
        <dbReference type="ARBA" id="ARBA00006739"/>
    </source>
</evidence>
<dbReference type="EMBL" id="BKAG01000003">
    <property type="protein sequence ID" value="GEP41457.1"/>
    <property type="molecule type" value="Genomic_DNA"/>
</dbReference>
<dbReference type="Gene3D" id="3.90.550.10">
    <property type="entry name" value="Spore Coat Polysaccharide Biosynthesis Protein SpsA, Chain A"/>
    <property type="match status" value="1"/>
</dbReference>
<feature type="domain" description="Glycosyltransferase 2-like" evidence="4">
    <location>
        <begin position="6"/>
        <end position="167"/>
    </location>
</feature>
<dbReference type="OrthoDB" id="9770201at2"/>
<dbReference type="PANTHER" id="PTHR43685">
    <property type="entry name" value="GLYCOSYLTRANSFERASE"/>
    <property type="match status" value="1"/>
</dbReference>
<dbReference type="GO" id="GO:0016757">
    <property type="term" value="F:glycosyltransferase activity"/>
    <property type="evidence" value="ECO:0007669"/>
    <property type="project" value="UniProtKB-KW"/>
</dbReference>